<name>A0A1I7L8H7_9BACL</name>
<evidence type="ECO:0000256" key="1">
    <source>
        <dbReference type="SAM" id="Phobius"/>
    </source>
</evidence>
<feature type="transmembrane region" description="Helical" evidence="1">
    <location>
        <begin position="12"/>
        <end position="29"/>
    </location>
</feature>
<dbReference type="InterPro" id="IPR011707">
    <property type="entry name" value="Cu-oxidase-like_N"/>
</dbReference>
<dbReference type="STRING" id="392015.SAMN05421543_12836"/>
<keyword evidence="1" id="KW-0812">Transmembrane</keyword>
<keyword evidence="4" id="KW-1185">Reference proteome</keyword>
<dbReference type="SUPFAM" id="SSF49503">
    <property type="entry name" value="Cupredoxins"/>
    <property type="match status" value="1"/>
</dbReference>
<gene>
    <name evidence="3" type="ORF">SAMN05421543_12836</name>
</gene>
<dbReference type="Gene3D" id="2.60.40.420">
    <property type="entry name" value="Cupredoxins - blue copper proteins"/>
    <property type="match status" value="1"/>
</dbReference>
<organism evidence="3 4">
    <name type="scientific">Alicyclobacillus macrosporangiidus</name>
    <dbReference type="NCBI Taxonomy" id="392015"/>
    <lineage>
        <taxon>Bacteria</taxon>
        <taxon>Bacillati</taxon>
        <taxon>Bacillota</taxon>
        <taxon>Bacilli</taxon>
        <taxon>Bacillales</taxon>
        <taxon>Alicyclobacillaceae</taxon>
        <taxon>Alicyclobacillus</taxon>
    </lineage>
</organism>
<sequence length="111" mass="12426">MANKRITRREFLMALGGLTLIGLGSYPLIRSPIPGRPIPLVLPQKPTVPWNGNVKSFVFNLSRGNVTLRDGRRFSGYLINGQFPGPEIRVREGDKVRVLVNNHLDQPTTLH</sequence>
<dbReference type="EMBL" id="FPBV01000028">
    <property type="protein sequence ID" value="SFV06021.1"/>
    <property type="molecule type" value="Genomic_DNA"/>
</dbReference>
<dbReference type="InterPro" id="IPR008972">
    <property type="entry name" value="Cupredoxin"/>
</dbReference>
<evidence type="ECO:0000313" key="3">
    <source>
        <dbReference type="EMBL" id="SFV06021.1"/>
    </source>
</evidence>
<dbReference type="Proteomes" id="UP000183508">
    <property type="component" value="Unassembled WGS sequence"/>
</dbReference>
<evidence type="ECO:0000313" key="4">
    <source>
        <dbReference type="Proteomes" id="UP000183508"/>
    </source>
</evidence>
<proteinExistence type="predicted"/>
<keyword evidence="1" id="KW-0472">Membrane</keyword>
<evidence type="ECO:0000259" key="2">
    <source>
        <dbReference type="Pfam" id="PF07732"/>
    </source>
</evidence>
<accession>A0A1I7L8H7</accession>
<keyword evidence="1" id="KW-1133">Transmembrane helix</keyword>
<dbReference type="Pfam" id="PF07732">
    <property type="entry name" value="Cu-oxidase_3"/>
    <property type="match status" value="1"/>
</dbReference>
<feature type="domain" description="Plastocyanin-like" evidence="2">
    <location>
        <begin position="62"/>
        <end position="111"/>
    </location>
</feature>
<dbReference type="AlphaFoldDB" id="A0A1I7L8H7"/>
<protein>
    <submittedName>
        <fullName evidence="3">Multicopper oxidase</fullName>
    </submittedName>
</protein>
<reference evidence="4" key="1">
    <citation type="submission" date="2016-10" db="EMBL/GenBank/DDBJ databases">
        <authorList>
            <person name="Varghese N."/>
        </authorList>
    </citation>
    <scope>NUCLEOTIDE SEQUENCE [LARGE SCALE GENOMIC DNA]</scope>
    <source>
        <strain evidence="4">DSM 17980</strain>
    </source>
</reference>
<dbReference type="GO" id="GO:0005507">
    <property type="term" value="F:copper ion binding"/>
    <property type="evidence" value="ECO:0007669"/>
    <property type="project" value="InterPro"/>
</dbReference>